<reference evidence="12" key="1">
    <citation type="journal article" date="2012" name="Nature">
        <title>A physical, genetic and functional sequence assembly of the barley genome.</title>
        <authorList>
            <consortium name="The International Barley Genome Sequencing Consortium"/>
            <person name="Mayer K.F."/>
            <person name="Waugh R."/>
            <person name="Brown J.W."/>
            <person name="Schulman A."/>
            <person name="Langridge P."/>
            <person name="Platzer M."/>
            <person name="Fincher G.B."/>
            <person name="Muehlbauer G.J."/>
            <person name="Sato K."/>
            <person name="Close T.J."/>
            <person name="Wise R.P."/>
            <person name="Stein N."/>
        </authorList>
    </citation>
    <scope>NUCLEOTIDE SEQUENCE [LARGE SCALE GENOMIC DNA]</scope>
    <source>
        <strain evidence="12">cv. Morex</strain>
    </source>
</reference>
<dbReference type="InterPro" id="IPR032675">
    <property type="entry name" value="LRR_dom_sf"/>
</dbReference>
<dbReference type="InterPro" id="IPR002182">
    <property type="entry name" value="NB-ARC"/>
</dbReference>
<dbReference type="PANTHER" id="PTHR23155:SF1114">
    <property type="entry name" value="OS02G0475500 PROTEIN"/>
    <property type="match status" value="1"/>
</dbReference>
<organism evidence="11 12">
    <name type="scientific">Hordeum vulgare subsp. vulgare</name>
    <name type="common">Domesticated barley</name>
    <dbReference type="NCBI Taxonomy" id="112509"/>
    <lineage>
        <taxon>Eukaryota</taxon>
        <taxon>Viridiplantae</taxon>
        <taxon>Streptophyta</taxon>
        <taxon>Embryophyta</taxon>
        <taxon>Tracheophyta</taxon>
        <taxon>Spermatophyta</taxon>
        <taxon>Magnoliopsida</taxon>
        <taxon>Liliopsida</taxon>
        <taxon>Poales</taxon>
        <taxon>Poaceae</taxon>
        <taxon>BOP clade</taxon>
        <taxon>Pooideae</taxon>
        <taxon>Triticodae</taxon>
        <taxon>Triticeae</taxon>
        <taxon>Hordeinae</taxon>
        <taxon>Hordeum</taxon>
    </lineage>
</organism>
<dbReference type="KEGG" id="hvg:123445654"/>
<dbReference type="Pfam" id="PF23598">
    <property type="entry name" value="LRR_14"/>
    <property type="match status" value="2"/>
</dbReference>
<feature type="domain" description="Disease resistance R13L4/SHOC-2-like LRR" evidence="10">
    <location>
        <begin position="773"/>
        <end position="879"/>
    </location>
</feature>
<dbReference type="GeneID" id="123445654"/>
<keyword evidence="3" id="KW-0677">Repeat</keyword>
<sequence>MEATAISIGKSALSGALKYAQSAVAEEVALQLGVQRDHSFVTEELEMMRSFLMAAHDDRDDNMVVRTWVKQVRDVSYIVEDCVLDFAVRLEKQSWWRIPRTVVARRRVAKEMKELRSKVEDVSQRNQRYHLIKGSSSKPTSAGGQPTISSATMSAADDARLLRHKAKLDLVKLINCKDDALQVIALWGTSSSDLREISIIRSAYEDPMIHKNFDCYAGITLMCPFNQTDFIRSIIRQIYVNSLQETGEEGKSAIGAQVLKMMAVVNEDGLAHEFKRYLNFKSYLIVLNGIHTIEDWDYIKSCFPNNKKGSRIIVSTEQVEVASLCIGVEDEALVHKKLIADQPLYAFYNKVYQEGRNSAEKGSTSYIAPIGVNSSAHKNILTRIETMATLEESRLIGRGNEKEEIIKLISNKDAQKFHVFSLWGMGGIGKTTLVSDIYQSQEISSMFDKRACVTVMRPFNSATLLESITTQFRNNDGTNTDLWRCLEGIRYLLVLDDLWSIGEWDAIKIYLPETAASCVIVTTRDENIAKHCSKDDLNIYKLNQLGPDDACTLFTKKVFKETVNLDEQYPEMAEQAKLILKKCRGLPLAIVTIGGFLASQPKTVFEWRKLNEHISAEFEMNPELETIKAVLMKSYDGLPYYLKACFLYLAIFPEDYMIVRRRLVRRWIAEGYSSEVRGKSVEEVLDGYFMELISRSMILPSQRSIYSRKGIDSCHVHDLIREIAISKSMEENLVFTLEEGCSLNNQGTVRHLAISSNWKGGLCEFENIVDFSHIRSLTVFGNWRSFYISDKMRLLRVLDLEGEWDLVDHHLQHIGKLVHLVYLSLRGHADIFHLPNSLGNLRQLQTLDISATSIVKLPRTITKLVKMQHILASNIGTRHSNIYEYADYQSLMNLPLQSALCCVACCAPNCLAQDLLLEDEAQLSRRDVCTAFCCSILPYYAAGGRNPGGVEVPRGIWNLKALHTLRTVDVSVGKAVLQDIRKLTRLRKLGVIGISKRNGQELCSAVARLSSLESLSLQSSGETGLRGCLDGLSSPPENLQSLKLHGNLVKLPEWIKGLKNLVKLKLCWSRISEHDAAIQVLGNLPNLATLRLWYDSFVGEEVCFSFCREAFPSLKVLQLIDIGNLMSVRFEEGAAPKLELLQYCGWGGPSVGLLCGLAYLPSLKELMLFIGHWRRTEFVEDLRGQLAENGNKPVLKSWNGE</sequence>
<dbReference type="InterPro" id="IPR038005">
    <property type="entry name" value="RX-like_CC"/>
</dbReference>
<dbReference type="RefSeq" id="XP_044978603.1">
    <property type="nucleotide sequence ID" value="XM_045122668.1"/>
</dbReference>
<dbReference type="Gene3D" id="1.10.8.430">
    <property type="entry name" value="Helical domain of apoptotic protease-activating factors"/>
    <property type="match status" value="1"/>
</dbReference>
<dbReference type="InterPro" id="IPR027417">
    <property type="entry name" value="P-loop_NTPase"/>
</dbReference>
<feature type="domain" description="Disease resistance R13L4/SHOC-2-like LRR" evidence="10">
    <location>
        <begin position="949"/>
        <end position="1175"/>
    </location>
</feature>
<keyword evidence="12" id="KW-1185">Reference proteome</keyword>
<proteinExistence type="inferred from homology"/>
<dbReference type="InterPro" id="IPR044974">
    <property type="entry name" value="Disease_R_plants"/>
</dbReference>
<dbReference type="PRINTS" id="PR00364">
    <property type="entry name" value="DISEASERSIST"/>
</dbReference>
<dbReference type="PANTHER" id="PTHR23155">
    <property type="entry name" value="DISEASE RESISTANCE PROTEIN RP"/>
    <property type="match status" value="1"/>
</dbReference>
<accession>A0A8I7B6J2</accession>
<dbReference type="AlphaFoldDB" id="A0A8I7B6J2"/>
<feature type="domain" description="Disease resistance N-terminal" evidence="8">
    <location>
        <begin position="12"/>
        <end position="97"/>
    </location>
</feature>
<comment type="similarity">
    <text evidence="1">Belongs to the disease resistance NB-LRR family.</text>
</comment>
<dbReference type="Proteomes" id="UP000011116">
    <property type="component" value="Chromosome 3H"/>
</dbReference>
<dbReference type="Pfam" id="PF23559">
    <property type="entry name" value="WHD_DRP"/>
    <property type="match status" value="1"/>
</dbReference>
<keyword evidence="2" id="KW-0433">Leucine-rich repeat</keyword>
<evidence type="ECO:0000313" key="11">
    <source>
        <dbReference type="EnsemblPlants" id="HORVU.MOREX.r3.3HG0327120.1"/>
    </source>
</evidence>
<dbReference type="InterPro" id="IPR041118">
    <property type="entry name" value="Rx_N"/>
</dbReference>
<dbReference type="Gene3D" id="1.10.10.10">
    <property type="entry name" value="Winged helix-like DNA-binding domain superfamily/Winged helix DNA-binding domain"/>
    <property type="match status" value="1"/>
</dbReference>
<dbReference type="FunFam" id="1.10.10.10:FF:000322">
    <property type="entry name" value="Probable disease resistance protein At1g63360"/>
    <property type="match status" value="1"/>
</dbReference>
<dbReference type="Gene3D" id="1.20.5.4130">
    <property type="match status" value="1"/>
</dbReference>
<dbReference type="InterPro" id="IPR036388">
    <property type="entry name" value="WH-like_DNA-bd_sf"/>
</dbReference>
<reference evidence="11" key="2">
    <citation type="submission" date="2020-10" db="EMBL/GenBank/DDBJ databases">
        <authorList>
            <person name="Scholz U."/>
            <person name="Mascher M."/>
            <person name="Fiebig A."/>
        </authorList>
    </citation>
    <scope>NUCLEOTIDE SEQUENCE [LARGE SCALE GENOMIC DNA]</scope>
    <source>
        <strain evidence="11">cv. Morex</strain>
    </source>
</reference>
<dbReference type="CDD" id="cd14798">
    <property type="entry name" value="RX-CC_like"/>
    <property type="match status" value="1"/>
</dbReference>
<name>A0A8I7B6J2_HORVV</name>
<reference evidence="11" key="3">
    <citation type="submission" date="2022-01" db="UniProtKB">
        <authorList>
            <consortium name="EnsemblPlants"/>
        </authorList>
    </citation>
    <scope>IDENTIFICATION</scope>
    <source>
        <strain evidence="11">subsp. vulgare</strain>
    </source>
</reference>
<evidence type="ECO:0000256" key="6">
    <source>
        <dbReference type="ARBA" id="ARBA00023054"/>
    </source>
</evidence>
<evidence type="ECO:0000256" key="2">
    <source>
        <dbReference type="ARBA" id="ARBA00022614"/>
    </source>
</evidence>
<dbReference type="GO" id="GO:0009626">
    <property type="term" value="P:plant-type hypersensitive response"/>
    <property type="evidence" value="ECO:0007669"/>
    <property type="project" value="UniProtKB-ARBA"/>
</dbReference>
<dbReference type="EnsemblPlants" id="HORVU.MOREX.r3.3HG0327120.1">
    <property type="protein sequence ID" value="HORVU.MOREX.r3.3HG0327120.1"/>
    <property type="gene ID" value="HORVU.MOREX.r3.3HG0327120"/>
</dbReference>
<dbReference type="InterPro" id="IPR055414">
    <property type="entry name" value="LRR_R13L4/SHOC2-like"/>
</dbReference>
<dbReference type="GO" id="GO:0043531">
    <property type="term" value="F:ADP binding"/>
    <property type="evidence" value="ECO:0007669"/>
    <property type="project" value="InterPro"/>
</dbReference>
<feature type="domain" description="NB-ARC" evidence="7">
    <location>
        <begin position="401"/>
        <end position="563"/>
    </location>
</feature>
<feature type="domain" description="Disease resistance protein winged helix" evidence="9">
    <location>
        <begin position="651"/>
        <end position="724"/>
    </location>
</feature>
<dbReference type="GO" id="GO:0042742">
    <property type="term" value="P:defense response to bacterium"/>
    <property type="evidence" value="ECO:0007669"/>
    <property type="project" value="UniProtKB-ARBA"/>
</dbReference>
<evidence type="ECO:0000256" key="4">
    <source>
        <dbReference type="ARBA" id="ARBA00022741"/>
    </source>
</evidence>
<dbReference type="Pfam" id="PF00931">
    <property type="entry name" value="NB-ARC"/>
    <property type="match status" value="2"/>
</dbReference>
<protein>
    <submittedName>
        <fullName evidence="11">Uncharacterized protein</fullName>
    </submittedName>
</protein>
<evidence type="ECO:0000256" key="5">
    <source>
        <dbReference type="ARBA" id="ARBA00022821"/>
    </source>
</evidence>
<feature type="domain" description="NB-ARC" evidence="7">
    <location>
        <begin position="198"/>
        <end position="353"/>
    </location>
</feature>
<evidence type="ECO:0000256" key="1">
    <source>
        <dbReference type="ARBA" id="ARBA00008894"/>
    </source>
</evidence>
<dbReference type="GO" id="GO:0002758">
    <property type="term" value="P:innate immune response-activating signaling pathway"/>
    <property type="evidence" value="ECO:0007669"/>
    <property type="project" value="UniProtKB-ARBA"/>
</dbReference>
<evidence type="ECO:0000313" key="12">
    <source>
        <dbReference type="Proteomes" id="UP000011116"/>
    </source>
</evidence>
<dbReference type="OrthoDB" id="675227at2759"/>
<dbReference type="SUPFAM" id="SSF52540">
    <property type="entry name" value="P-loop containing nucleoside triphosphate hydrolases"/>
    <property type="match status" value="2"/>
</dbReference>
<evidence type="ECO:0000259" key="10">
    <source>
        <dbReference type="Pfam" id="PF23598"/>
    </source>
</evidence>
<keyword evidence="5" id="KW-0611">Plant defense</keyword>
<keyword evidence="4" id="KW-0547">Nucleotide-binding</keyword>
<dbReference type="SMR" id="A0A8I7B6J2"/>
<dbReference type="SUPFAM" id="SSF52058">
    <property type="entry name" value="L domain-like"/>
    <property type="match status" value="1"/>
</dbReference>
<dbReference type="Pfam" id="PF18052">
    <property type="entry name" value="Rx_N"/>
    <property type="match status" value="1"/>
</dbReference>
<evidence type="ECO:0000259" key="7">
    <source>
        <dbReference type="Pfam" id="PF00931"/>
    </source>
</evidence>
<dbReference type="InterPro" id="IPR042197">
    <property type="entry name" value="Apaf_helical"/>
</dbReference>
<evidence type="ECO:0000256" key="3">
    <source>
        <dbReference type="ARBA" id="ARBA00022737"/>
    </source>
</evidence>
<dbReference type="Gramene" id="HORVU.MOREX.r2.3HG0272730.1">
    <property type="protein sequence ID" value="HORVU.MOREX.r2.3HG0272730.1"/>
    <property type="gene ID" value="HORVU.MOREX.r2.3HG0272730"/>
</dbReference>
<dbReference type="Gene3D" id="3.40.50.300">
    <property type="entry name" value="P-loop containing nucleotide triphosphate hydrolases"/>
    <property type="match status" value="2"/>
</dbReference>
<gene>
    <name evidence="11" type="primary">LOC123445654</name>
</gene>
<dbReference type="InterPro" id="IPR058922">
    <property type="entry name" value="WHD_DRP"/>
</dbReference>
<evidence type="ECO:0000259" key="9">
    <source>
        <dbReference type="Pfam" id="PF23559"/>
    </source>
</evidence>
<keyword evidence="6" id="KW-0175">Coiled coil</keyword>
<dbReference type="Gramene" id="HORVU.MOREX.r3.3HG0327120.1">
    <property type="protein sequence ID" value="HORVU.MOREX.r3.3HG0327120.1"/>
    <property type="gene ID" value="HORVU.MOREX.r3.3HG0327120"/>
</dbReference>
<dbReference type="Gene3D" id="3.80.10.10">
    <property type="entry name" value="Ribonuclease Inhibitor"/>
    <property type="match status" value="2"/>
</dbReference>
<evidence type="ECO:0000259" key="8">
    <source>
        <dbReference type="Pfam" id="PF18052"/>
    </source>
</evidence>